<dbReference type="EMBL" id="JACAZI010000005">
    <property type="protein sequence ID" value="KAF7359779.1"/>
    <property type="molecule type" value="Genomic_DNA"/>
</dbReference>
<feature type="repeat" description="WD" evidence="3">
    <location>
        <begin position="288"/>
        <end position="329"/>
    </location>
</feature>
<dbReference type="PROSITE" id="PS50082">
    <property type="entry name" value="WD_REPEATS_2"/>
    <property type="match status" value="3"/>
</dbReference>
<dbReference type="AlphaFoldDB" id="A0A8H6YK67"/>
<accession>A0A8H6YK67</accession>
<dbReference type="SMART" id="SM00320">
    <property type="entry name" value="WD40"/>
    <property type="match status" value="5"/>
</dbReference>
<comment type="caution">
    <text evidence="4">The sequence shown here is derived from an EMBL/GenBank/DDBJ whole genome shotgun (WGS) entry which is preliminary data.</text>
</comment>
<dbReference type="PANTHER" id="PTHR19848:SF8">
    <property type="entry name" value="F-BOX AND WD REPEAT DOMAIN CONTAINING 7"/>
    <property type="match status" value="1"/>
</dbReference>
<reference evidence="4" key="1">
    <citation type="submission" date="2020-05" db="EMBL/GenBank/DDBJ databases">
        <title>Mycena genomes resolve the evolution of fungal bioluminescence.</title>
        <authorList>
            <person name="Tsai I.J."/>
        </authorList>
    </citation>
    <scope>NUCLEOTIDE SEQUENCE</scope>
    <source>
        <strain evidence="4">CCC161011</strain>
    </source>
</reference>
<evidence type="ECO:0000256" key="3">
    <source>
        <dbReference type="PROSITE-ProRule" id="PRU00221"/>
    </source>
</evidence>
<evidence type="ECO:0000313" key="5">
    <source>
        <dbReference type="Proteomes" id="UP000620124"/>
    </source>
</evidence>
<dbReference type="PRINTS" id="PR00320">
    <property type="entry name" value="GPROTEINBRPT"/>
</dbReference>
<evidence type="ECO:0000313" key="4">
    <source>
        <dbReference type="EMBL" id="KAF7359779.1"/>
    </source>
</evidence>
<organism evidence="4 5">
    <name type="scientific">Mycena venus</name>
    <dbReference type="NCBI Taxonomy" id="2733690"/>
    <lineage>
        <taxon>Eukaryota</taxon>
        <taxon>Fungi</taxon>
        <taxon>Dikarya</taxon>
        <taxon>Basidiomycota</taxon>
        <taxon>Agaricomycotina</taxon>
        <taxon>Agaricomycetes</taxon>
        <taxon>Agaricomycetidae</taxon>
        <taxon>Agaricales</taxon>
        <taxon>Marasmiineae</taxon>
        <taxon>Mycenaceae</taxon>
        <taxon>Mycena</taxon>
    </lineage>
</organism>
<dbReference type="Proteomes" id="UP000620124">
    <property type="component" value="Unassembled WGS sequence"/>
</dbReference>
<feature type="repeat" description="WD" evidence="3">
    <location>
        <begin position="330"/>
        <end position="371"/>
    </location>
</feature>
<keyword evidence="2" id="KW-0677">Repeat</keyword>
<dbReference type="Pfam" id="PF00400">
    <property type="entry name" value="WD40"/>
    <property type="match status" value="4"/>
</dbReference>
<keyword evidence="1 3" id="KW-0853">WD repeat</keyword>
<dbReference type="Gene3D" id="2.130.10.10">
    <property type="entry name" value="YVTN repeat-like/Quinoprotein amine dehydrogenase"/>
    <property type="match status" value="3"/>
</dbReference>
<dbReference type="InterPro" id="IPR001680">
    <property type="entry name" value="WD40_rpt"/>
</dbReference>
<feature type="repeat" description="WD" evidence="3">
    <location>
        <begin position="246"/>
        <end position="287"/>
    </location>
</feature>
<keyword evidence="5" id="KW-1185">Reference proteome</keyword>
<sequence length="457" mass="50111">MPPKRSPRQMALRWQSKTAHLIPGQQVPISPPSWKHSLSADFQQNGVAAESEPWVTEVTKFAVNGETRVVVLSADGSTLAAGVGEEIHVYDTATSQLLHTLRGHAGYTVENLEFHPRGRKLAAGSTRYSPRALEALVRVWDLDAPSQLPDYLDDAAKEAVIAASSILLQGWSTEDLESVDLQPHIAQILSVAQAAVDVRNGRAVPGHLPSFGARVFSHDGRSLLYLPDRNNVTVVDAATLTERFQLSGHTDAIMWAETGPGDKVVATSSWDRTVRIWSMESGEVLRVLEGATNQSWAGAFSPDGELIAAGSGDRMVRIWGVDTGELLYTLSGFGDWIRSLAFSPDGLQLAAGSADGSLRMFDLKSGECSQSWKIDAKTVRSKGSFLEIVGVQYTPRGDLFFCSSDGRVWGYRPSQNLKWNFLRPYLENGVWFKTFAISKDGSKLISASRFQRRHLED</sequence>
<dbReference type="PANTHER" id="PTHR19848">
    <property type="entry name" value="WD40 REPEAT PROTEIN"/>
    <property type="match status" value="1"/>
</dbReference>
<dbReference type="SUPFAM" id="SSF50998">
    <property type="entry name" value="Quinoprotein alcohol dehydrogenase-like"/>
    <property type="match status" value="1"/>
</dbReference>
<evidence type="ECO:0000256" key="2">
    <source>
        <dbReference type="ARBA" id="ARBA00022737"/>
    </source>
</evidence>
<evidence type="ECO:0000256" key="1">
    <source>
        <dbReference type="ARBA" id="ARBA00022574"/>
    </source>
</evidence>
<dbReference type="InterPro" id="IPR020472">
    <property type="entry name" value="WD40_PAC1"/>
</dbReference>
<dbReference type="OrthoDB" id="2911645at2759"/>
<dbReference type="CDD" id="cd00200">
    <property type="entry name" value="WD40"/>
    <property type="match status" value="1"/>
</dbReference>
<name>A0A8H6YK67_9AGAR</name>
<dbReference type="InterPro" id="IPR011047">
    <property type="entry name" value="Quinoprotein_ADH-like_sf"/>
</dbReference>
<dbReference type="InterPro" id="IPR015943">
    <property type="entry name" value="WD40/YVTN_repeat-like_dom_sf"/>
</dbReference>
<protein>
    <submittedName>
        <fullName evidence="4">Wd-40 repeat protein</fullName>
    </submittedName>
</protein>
<gene>
    <name evidence="4" type="ORF">MVEN_00702800</name>
</gene>
<dbReference type="PROSITE" id="PS50294">
    <property type="entry name" value="WD_REPEATS_REGION"/>
    <property type="match status" value="3"/>
</dbReference>
<proteinExistence type="predicted"/>